<feature type="non-terminal residue" evidence="1">
    <location>
        <position position="65"/>
    </location>
</feature>
<dbReference type="Gene3D" id="2.60.260.40">
    <property type="entry name" value="q5lls5 like domains"/>
    <property type="match status" value="1"/>
</dbReference>
<proteinExistence type="predicted"/>
<dbReference type="OrthoDB" id="307899at2759"/>
<sequence>MSTSRVKTDFETFPTSKYGTHRSDAPQRIAAVSVIEVDGELAICTGGAGPLGHPTEFMTLTKAKE</sequence>
<protein>
    <submittedName>
        <fullName evidence="1">Uncharacterized protein</fullName>
    </submittedName>
</protein>
<evidence type="ECO:0000313" key="2">
    <source>
        <dbReference type="Proteomes" id="UP000664859"/>
    </source>
</evidence>
<keyword evidence="2" id="KW-1185">Reference proteome</keyword>
<dbReference type="Proteomes" id="UP000664859">
    <property type="component" value="Unassembled WGS sequence"/>
</dbReference>
<comment type="caution">
    <text evidence="1">The sequence shown here is derived from an EMBL/GenBank/DDBJ whole genome shotgun (WGS) entry which is preliminary data.</text>
</comment>
<gene>
    <name evidence="1" type="ORF">JKP88DRAFT_349000</name>
</gene>
<evidence type="ECO:0000313" key="1">
    <source>
        <dbReference type="EMBL" id="KAG5182082.1"/>
    </source>
</evidence>
<organism evidence="1 2">
    <name type="scientific">Tribonema minus</name>
    <dbReference type="NCBI Taxonomy" id="303371"/>
    <lineage>
        <taxon>Eukaryota</taxon>
        <taxon>Sar</taxon>
        <taxon>Stramenopiles</taxon>
        <taxon>Ochrophyta</taxon>
        <taxon>PX clade</taxon>
        <taxon>Xanthophyceae</taxon>
        <taxon>Tribonematales</taxon>
        <taxon>Tribonemataceae</taxon>
        <taxon>Tribonema</taxon>
    </lineage>
</organism>
<name>A0A836CDU4_9STRA</name>
<dbReference type="AlphaFoldDB" id="A0A836CDU4"/>
<accession>A0A836CDU4</accession>
<reference evidence="1" key="1">
    <citation type="submission" date="2021-02" db="EMBL/GenBank/DDBJ databases">
        <title>First Annotated Genome of the Yellow-green Alga Tribonema minus.</title>
        <authorList>
            <person name="Mahan K.M."/>
        </authorList>
    </citation>
    <scope>NUCLEOTIDE SEQUENCE</scope>
    <source>
        <strain evidence="1">UTEX B ZZ1240</strain>
    </source>
</reference>
<dbReference type="EMBL" id="JAFCMP010000268">
    <property type="protein sequence ID" value="KAG5182082.1"/>
    <property type="molecule type" value="Genomic_DNA"/>
</dbReference>